<organism evidence="1 2">
    <name type="scientific">Panicum miliaceum</name>
    <name type="common">Proso millet</name>
    <name type="synonym">Broomcorn millet</name>
    <dbReference type="NCBI Taxonomy" id="4540"/>
    <lineage>
        <taxon>Eukaryota</taxon>
        <taxon>Viridiplantae</taxon>
        <taxon>Streptophyta</taxon>
        <taxon>Embryophyta</taxon>
        <taxon>Tracheophyta</taxon>
        <taxon>Spermatophyta</taxon>
        <taxon>Magnoliopsida</taxon>
        <taxon>Liliopsida</taxon>
        <taxon>Poales</taxon>
        <taxon>Poaceae</taxon>
        <taxon>PACMAD clade</taxon>
        <taxon>Panicoideae</taxon>
        <taxon>Panicodae</taxon>
        <taxon>Paniceae</taxon>
        <taxon>Panicinae</taxon>
        <taxon>Panicum</taxon>
        <taxon>Panicum sect. Panicum</taxon>
    </lineage>
</organism>
<proteinExistence type="predicted"/>
<keyword evidence="1" id="KW-0808">Transferase</keyword>
<comment type="caution">
    <text evidence="1">The sequence shown here is derived from an EMBL/GenBank/DDBJ whole genome shotgun (WGS) entry which is preliminary data.</text>
</comment>
<reference evidence="2" key="1">
    <citation type="journal article" date="2019" name="Nat. Commun.">
        <title>The genome of broomcorn millet.</title>
        <authorList>
            <person name="Zou C."/>
            <person name="Miki D."/>
            <person name="Li D."/>
            <person name="Tang Q."/>
            <person name="Xiao L."/>
            <person name="Rajput S."/>
            <person name="Deng P."/>
            <person name="Jia W."/>
            <person name="Huang R."/>
            <person name="Zhang M."/>
            <person name="Sun Y."/>
            <person name="Hu J."/>
            <person name="Fu X."/>
            <person name="Schnable P.S."/>
            <person name="Li F."/>
            <person name="Zhang H."/>
            <person name="Feng B."/>
            <person name="Zhu X."/>
            <person name="Liu R."/>
            <person name="Schnable J.C."/>
            <person name="Zhu J.-K."/>
            <person name="Zhang H."/>
        </authorList>
    </citation>
    <scope>NUCLEOTIDE SEQUENCE [LARGE SCALE GENOMIC DNA]</scope>
</reference>
<dbReference type="EMBL" id="PQIB02000012">
    <property type="protein sequence ID" value="RLM80461.1"/>
    <property type="molecule type" value="Genomic_DNA"/>
</dbReference>
<dbReference type="GO" id="GO:0016747">
    <property type="term" value="F:acyltransferase activity, transferring groups other than amino-acyl groups"/>
    <property type="evidence" value="ECO:0007669"/>
    <property type="project" value="UniProtKB-ARBA"/>
</dbReference>
<accession>A0A3L6QIH2</accession>
<dbReference type="Gene3D" id="3.30.559.10">
    <property type="entry name" value="Chloramphenicol acetyltransferase-like domain"/>
    <property type="match status" value="1"/>
</dbReference>
<evidence type="ECO:0000313" key="1">
    <source>
        <dbReference type="EMBL" id="RLM80461.1"/>
    </source>
</evidence>
<keyword evidence="2" id="KW-1185">Reference proteome</keyword>
<protein>
    <submittedName>
        <fullName evidence="1">Transferase</fullName>
    </submittedName>
</protein>
<dbReference type="InterPro" id="IPR023213">
    <property type="entry name" value="CAT-like_dom_sf"/>
</dbReference>
<dbReference type="Proteomes" id="UP000275267">
    <property type="component" value="Unassembled WGS sequence"/>
</dbReference>
<sequence>MAVFFSPLAQVSLAVTVGFQAPLAGKLRYYADTDDVAICCFNQKDGVKFVVAESDDIRHLAGDEYHDVHTFKRSFQRST</sequence>
<name>A0A3L6QIH2_PANMI</name>
<evidence type="ECO:0000313" key="2">
    <source>
        <dbReference type="Proteomes" id="UP000275267"/>
    </source>
</evidence>
<gene>
    <name evidence="1" type="ORF">C2845_PM12G04060</name>
</gene>
<dbReference type="AlphaFoldDB" id="A0A3L6QIH2"/>
<dbReference type="STRING" id="4540.A0A3L6QIH2"/>